<feature type="binding site" evidence="12">
    <location>
        <position position="273"/>
    </location>
    <ligand>
        <name>K(+)</name>
        <dbReference type="ChEBI" id="CHEBI:29103"/>
    </ligand>
</feature>
<comment type="caution">
    <text evidence="12">Lacks conserved residue(s) required for the propagation of feature annotation.</text>
</comment>
<dbReference type="InterPro" id="IPR029056">
    <property type="entry name" value="Ribokinase-like"/>
</dbReference>
<evidence type="ECO:0000256" key="3">
    <source>
        <dbReference type="ARBA" id="ARBA00016943"/>
    </source>
</evidence>
<feature type="binding site" evidence="12">
    <location>
        <position position="200"/>
    </location>
    <ligand>
        <name>ATP</name>
        <dbReference type="ChEBI" id="CHEBI:30616"/>
    </ligand>
</feature>
<keyword evidence="5 12" id="KW-0479">Metal-binding</keyword>
<evidence type="ECO:0000256" key="7">
    <source>
        <dbReference type="ARBA" id="ARBA00022777"/>
    </source>
</evidence>
<evidence type="ECO:0000256" key="8">
    <source>
        <dbReference type="ARBA" id="ARBA00022840"/>
    </source>
</evidence>
<dbReference type="PROSITE" id="PS00584">
    <property type="entry name" value="PFKB_KINASES_2"/>
    <property type="match status" value="1"/>
</dbReference>
<feature type="binding site" evidence="12">
    <location>
        <position position="307"/>
    </location>
    <ligand>
        <name>K(+)</name>
        <dbReference type="ChEBI" id="CHEBI:29103"/>
    </ligand>
</feature>
<dbReference type="AlphaFoldDB" id="A0A2U2RI03"/>
<feature type="binding site" evidence="12">
    <location>
        <position position="310"/>
    </location>
    <ligand>
        <name>K(+)</name>
        <dbReference type="ChEBI" id="CHEBI:29103"/>
    </ligand>
</feature>
<protein>
    <recommendedName>
        <fullName evidence="3 12">Ribokinase</fullName>
        <shortName evidence="12">RK</shortName>
        <ecNumber evidence="2 12">2.7.1.15</ecNumber>
    </recommendedName>
</protein>
<dbReference type="PANTHER" id="PTHR10584:SF166">
    <property type="entry name" value="RIBOKINASE"/>
    <property type="match status" value="1"/>
</dbReference>
<dbReference type="GO" id="GO:0019303">
    <property type="term" value="P:D-ribose catabolic process"/>
    <property type="evidence" value="ECO:0007669"/>
    <property type="project" value="UniProtKB-UniRule"/>
</dbReference>
<dbReference type="EC" id="2.7.1.15" evidence="2 12"/>
<feature type="binding site" evidence="12">
    <location>
        <position position="312"/>
    </location>
    <ligand>
        <name>K(+)</name>
        <dbReference type="ChEBI" id="CHEBI:29103"/>
    </ligand>
</feature>
<name>A0A2U2RI03_9MICO</name>
<dbReference type="PANTHER" id="PTHR10584">
    <property type="entry name" value="SUGAR KINASE"/>
    <property type="match status" value="1"/>
</dbReference>
<dbReference type="Proteomes" id="UP000245590">
    <property type="component" value="Unassembled WGS sequence"/>
</dbReference>
<feature type="region of interest" description="Disordered" evidence="13">
    <location>
        <begin position="1"/>
        <end position="20"/>
    </location>
</feature>
<keyword evidence="7 12" id="KW-0418">Kinase</keyword>
<keyword evidence="8 12" id="KW-0067">ATP-binding</keyword>
<evidence type="ECO:0000259" key="14">
    <source>
        <dbReference type="Pfam" id="PF00294"/>
    </source>
</evidence>
<dbReference type="GO" id="GO:0046872">
    <property type="term" value="F:metal ion binding"/>
    <property type="evidence" value="ECO:0007669"/>
    <property type="project" value="UniProtKB-KW"/>
</dbReference>
<dbReference type="EMBL" id="QFKX01000005">
    <property type="protein sequence ID" value="PWH05509.1"/>
    <property type="molecule type" value="Genomic_DNA"/>
</dbReference>
<evidence type="ECO:0000256" key="10">
    <source>
        <dbReference type="ARBA" id="ARBA00022958"/>
    </source>
</evidence>
<comment type="caution">
    <text evidence="15">The sequence shown here is derived from an EMBL/GenBank/DDBJ whole genome shotgun (WGS) entry which is preliminary data.</text>
</comment>
<dbReference type="CDD" id="cd01174">
    <property type="entry name" value="ribokinase"/>
    <property type="match status" value="1"/>
</dbReference>
<comment type="similarity">
    <text evidence="1">Belongs to the carbohydrate kinase pfkB family.</text>
</comment>
<dbReference type="UniPathway" id="UPA00916">
    <property type="reaction ID" value="UER00889"/>
</dbReference>
<comment type="catalytic activity">
    <reaction evidence="12">
        <text>D-ribose + ATP = D-ribose 5-phosphate + ADP + H(+)</text>
        <dbReference type="Rhea" id="RHEA:13697"/>
        <dbReference type="ChEBI" id="CHEBI:15378"/>
        <dbReference type="ChEBI" id="CHEBI:30616"/>
        <dbReference type="ChEBI" id="CHEBI:47013"/>
        <dbReference type="ChEBI" id="CHEBI:78346"/>
        <dbReference type="ChEBI" id="CHEBI:456216"/>
        <dbReference type="EC" id="2.7.1.15"/>
    </reaction>
</comment>
<keyword evidence="16" id="KW-1185">Reference proteome</keyword>
<comment type="cofactor">
    <cofactor evidence="12">
        <name>Mg(2+)</name>
        <dbReference type="ChEBI" id="CHEBI:18420"/>
    </cofactor>
    <text evidence="12">Requires a divalent cation, most likely magnesium in vivo, as an electrophilic catalyst to aid phosphoryl group transfer. It is the chelate of the metal and the nucleotide that is the actual substrate.</text>
</comment>
<organism evidence="15 16">
    <name type="scientific">Brachybacterium endophyticum</name>
    <dbReference type="NCBI Taxonomy" id="2182385"/>
    <lineage>
        <taxon>Bacteria</taxon>
        <taxon>Bacillati</taxon>
        <taxon>Actinomycetota</taxon>
        <taxon>Actinomycetes</taxon>
        <taxon>Micrococcales</taxon>
        <taxon>Dermabacteraceae</taxon>
        <taxon>Brachybacterium</taxon>
    </lineage>
</organism>
<dbReference type="Gene3D" id="3.40.1190.20">
    <property type="match status" value="1"/>
</dbReference>
<keyword evidence="12" id="KW-0963">Cytoplasm</keyword>
<accession>A0A2U2RI03</accession>
<comment type="pathway">
    <text evidence="12">Carbohydrate metabolism; D-ribose degradation; D-ribose 5-phosphate from beta-D-ribopyranose: step 2/2.</text>
</comment>
<dbReference type="Pfam" id="PF00294">
    <property type="entry name" value="PfkB"/>
    <property type="match status" value="1"/>
</dbReference>
<feature type="binding site" evidence="12">
    <location>
        <position position="316"/>
    </location>
    <ligand>
        <name>K(+)</name>
        <dbReference type="ChEBI" id="CHEBI:29103"/>
    </ligand>
</feature>
<evidence type="ECO:0000313" key="16">
    <source>
        <dbReference type="Proteomes" id="UP000245590"/>
    </source>
</evidence>
<feature type="binding site" evidence="12">
    <location>
        <begin position="59"/>
        <end position="63"/>
    </location>
    <ligand>
        <name>substrate</name>
    </ligand>
</feature>
<feature type="binding site" evidence="12">
    <location>
        <begin position="31"/>
        <end position="33"/>
    </location>
    <ligand>
        <name>substrate</name>
    </ligand>
</feature>
<dbReference type="InterPro" id="IPR011877">
    <property type="entry name" value="Ribokinase"/>
</dbReference>
<dbReference type="PRINTS" id="PR00990">
    <property type="entry name" value="RIBOKINASE"/>
</dbReference>
<dbReference type="InterPro" id="IPR002139">
    <property type="entry name" value="Ribo/fructo_kinase"/>
</dbReference>
<feature type="binding site" evidence="12">
    <location>
        <position position="159"/>
    </location>
    <ligand>
        <name>substrate</name>
    </ligand>
</feature>
<evidence type="ECO:0000256" key="4">
    <source>
        <dbReference type="ARBA" id="ARBA00022679"/>
    </source>
</evidence>
<evidence type="ECO:0000256" key="13">
    <source>
        <dbReference type="SAM" id="MobiDB-lite"/>
    </source>
</evidence>
<dbReference type="InterPro" id="IPR002173">
    <property type="entry name" value="Carboh/pur_kinase_PfkB_CS"/>
</dbReference>
<sequence>MNDSVRPAAGPTDLPSESGASAPIVVVGSINADLSTRVSRHPRPGETLHGTGGQVRPGGKGANQAAAAALMGGRVAMVGAVGTDAMASDALSVLEGSGADLTAVRRVDGPTGLAVVTVSEDGENTIVVVPGANGAMDADAVGACSEVIASARVVVLQGEIPREGIEAAARLATGRVILNPAPVLELDAEVLCSADPLVVNEHEAALVLAQLTAGPGSVDGLSPADLARALHEAGIRTLVLTLGAAGALVGTPTADGWDLQEAPGLSVDAVDTTGAGDAFVGALAVRLSEDAALVDAARFATRVAAASVTRDGAQSSYPREGEGLPGNG</sequence>
<evidence type="ECO:0000256" key="5">
    <source>
        <dbReference type="ARBA" id="ARBA00022723"/>
    </source>
</evidence>
<feature type="binding site" evidence="12">
    <location>
        <begin position="241"/>
        <end position="246"/>
    </location>
    <ligand>
        <name>ATP</name>
        <dbReference type="ChEBI" id="CHEBI:30616"/>
    </ligand>
</feature>
<comment type="subunit">
    <text evidence="12">Homodimer.</text>
</comment>
<evidence type="ECO:0000313" key="15">
    <source>
        <dbReference type="EMBL" id="PWH05509.1"/>
    </source>
</evidence>
<reference evidence="15 16" key="1">
    <citation type="submission" date="2018-05" db="EMBL/GenBank/DDBJ databases">
        <title>Brachybacterium sp. M1HQ-2T, whole genome shotgun sequence.</title>
        <authorList>
            <person name="Tuo L."/>
        </authorList>
    </citation>
    <scope>NUCLEOTIDE SEQUENCE [LARGE SCALE GENOMIC DNA]</scope>
    <source>
        <strain evidence="15 16">M1HQ-2</strain>
    </source>
</reference>
<comment type="activity regulation">
    <text evidence="12">Activated by a monovalent cation that binds near, but not in, the active site. The most likely occupant of the site in vivo is potassium. Ion binding induces a conformational change that may alter substrate affinity.</text>
</comment>
<feature type="domain" description="Carbohydrate kinase PfkB" evidence="14">
    <location>
        <begin position="24"/>
        <end position="318"/>
    </location>
</feature>
<evidence type="ECO:0000256" key="1">
    <source>
        <dbReference type="ARBA" id="ARBA00005380"/>
    </source>
</evidence>
<dbReference type="SUPFAM" id="SSF53613">
    <property type="entry name" value="Ribokinase-like"/>
    <property type="match status" value="1"/>
</dbReference>
<proteinExistence type="inferred from homology"/>
<dbReference type="InterPro" id="IPR011611">
    <property type="entry name" value="PfkB_dom"/>
</dbReference>
<evidence type="ECO:0000256" key="12">
    <source>
        <dbReference type="HAMAP-Rule" id="MF_01987"/>
    </source>
</evidence>
<keyword evidence="9 12" id="KW-0460">Magnesium</keyword>
<dbReference type="GO" id="GO:0005524">
    <property type="term" value="F:ATP binding"/>
    <property type="evidence" value="ECO:0007669"/>
    <property type="project" value="UniProtKB-UniRule"/>
</dbReference>
<keyword evidence="4 12" id="KW-0808">Transferase</keyword>
<gene>
    <name evidence="12" type="primary">rbsK</name>
    <name evidence="15" type="ORF">DEO23_13150</name>
</gene>
<keyword evidence="6 12" id="KW-0547">Nucleotide-binding</keyword>
<evidence type="ECO:0000256" key="11">
    <source>
        <dbReference type="ARBA" id="ARBA00023277"/>
    </source>
</evidence>
<feature type="region of interest" description="Disordered" evidence="13">
    <location>
        <begin position="36"/>
        <end position="61"/>
    </location>
</feature>
<feature type="binding site" evidence="12">
    <location>
        <begin position="276"/>
        <end position="277"/>
    </location>
    <ligand>
        <name>ATP</name>
        <dbReference type="ChEBI" id="CHEBI:30616"/>
    </ligand>
</feature>
<evidence type="ECO:0000256" key="6">
    <source>
        <dbReference type="ARBA" id="ARBA00022741"/>
    </source>
</evidence>
<dbReference type="RefSeq" id="WP_109276472.1">
    <property type="nucleotide sequence ID" value="NZ_QFKX01000005.1"/>
</dbReference>
<evidence type="ECO:0000256" key="2">
    <source>
        <dbReference type="ARBA" id="ARBA00012035"/>
    </source>
</evidence>
<dbReference type="HAMAP" id="MF_01987">
    <property type="entry name" value="Ribokinase"/>
    <property type="match status" value="1"/>
</dbReference>
<evidence type="ECO:0000256" key="9">
    <source>
        <dbReference type="ARBA" id="ARBA00022842"/>
    </source>
</evidence>
<keyword evidence="10 12" id="KW-0630">Potassium</keyword>
<comment type="similarity">
    <text evidence="12">Belongs to the carbohydrate kinase PfkB family. Ribokinase subfamily.</text>
</comment>
<feature type="compositionally biased region" description="Gly residues" evidence="13">
    <location>
        <begin position="50"/>
        <end position="61"/>
    </location>
</feature>
<comment type="subcellular location">
    <subcellularLocation>
        <location evidence="12">Cytoplasm</location>
    </subcellularLocation>
</comment>
<feature type="active site" description="Proton acceptor" evidence="12">
    <location>
        <position position="277"/>
    </location>
</feature>
<dbReference type="OrthoDB" id="9775849at2"/>
<dbReference type="GO" id="GO:0005829">
    <property type="term" value="C:cytosol"/>
    <property type="evidence" value="ECO:0007669"/>
    <property type="project" value="TreeGrafter"/>
</dbReference>
<dbReference type="GO" id="GO:0004747">
    <property type="term" value="F:ribokinase activity"/>
    <property type="evidence" value="ECO:0007669"/>
    <property type="project" value="UniProtKB-UniRule"/>
</dbReference>
<feature type="binding site" evidence="12">
    <location>
        <position position="271"/>
    </location>
    <ligand>
        <name>K(+)</name>
        <dbReference type="ChEBI" id="CHEBI:29103"/>
    </ligand>
</feature>
<feature type="binding site" evidence="12">
    <location>
        <position position="277"/>
    </location>
    <ligand>
        <name>substrate</name>
    </ligand>
</feature>
<keyword evidence="11 12" id="KW-0119">Carbohydrate metabolism</keyword>
<comment type="function">
    <text evidence="12">Catalyzes the phosphorylation of ribose at O-5 in a reaction requiring ATP and magnesium. The resulting D-ribose-5-phosphate can then be used either for sythesis of nucleotides, histidine, and tryptophan, or as a component of the pentose phosphate pathway.</text>
</comment>